<dbReference type="PROSITE" id="PS51257">
    <property type="entry name" value="PROKAR_LIPOPROTEIN"/>
    <property type="match status" value="1"/>
</dbReference>
<gene>
    <name evidence="2" type="ORF">H0A36_12970</name>
</gene>
<keyword evidence="3" id="KW-1185">Reference proteome</keyword>
<protein>
    <recommendedName>
        <fullName evidence="4">Lipoprotein</fullName>
    </recommendedName>
</protein>
<feature type="signal peptide" evidence="1">
    <location>
        <begin position="1"/>
        <end position="24"/>
    </location>
</feature>
<keyword evidence="1" id="KW-0732">Signal</keyword>
<dbReference type="Proteomes" id="UP000569732">
    <property type="component" value="Unassembled WGS sequence"/>
</dbReference>
<organism evidence="2 3">
    <name type="scientific">Spartinivicinus marinus</name>
    <dbReference type="NCBI Taxonomy" id="2994442"/>
    <lineage>
        <taxon>Bacteria</taxon>
        <taxon>Pseudomonadati</taxon>
        <taxon>Pseudomonadota</taxon>
        <taxon>Gammaproteobacteria</taxon>
        <taxon>Oceanospirillales</taxon>
        <taxon>Zooshikellaceae</taxon>
        <taxon>Spartinivicinus</taxon>
    </lineage>
</organism>
<reference evidence="2 3" key="1">
    <citation type="submission" date="2020-07" db="EMBL/GenBank/DDBJ databases">
        <title>Endozoicomonas sp. nov., isolated from sediment.</title>
        <authorList>
            <person name="Gu T."/>
        </authorList>
    </citation>
    <scope>NUCLEOTIDE SEQUENCE [LARGE SCALE GENOMIC DNA]</scope>
    <source>
        <strain evidence="2 3">SM1973</strain>
    </source>
</reference>
<evidence type="ECO:0000313" key="3">
    <source>
        <dbReference type="Proteomes" id="UP000569732"/>
    </source>
</evidence>
<proteinExistence type="predicted"/>
<evidence type="ECO:0008006" key="4">
    <source>
        <dbReference type="Google" id="ProtNLM"/>
    </source>
</evidence>
<evidence type="ECO:0000313" key="2">
    <source>
        <dbReference type="EMBL" id="NYZ66926.1"/>
    </source>
</evidence>
<dbReference type="AlphaFoldDB" id="A0A853IH81"/>
<evidence type="ECO:0000256" key="1">
    <source>
        <dbReference type="SAM" id="SignalP"/>
    </source>
</evidence>
<comment type="caution">
    <text evidence="2">The sequence shown here is derived from an EMBL/GenBank/DDBJ whole genome shotgun (WGS) entry which is preliminary data.</text>
</comment>
<dbReference type="RefSeq" id="WP_180568950.1">
    <property type="nucleotide sequence ID" value="NZ_JACCKB010000019.1"/>
</dbReference>
<feature type="chain" id="PRO_5032579904" description="Lipoprotein" evidence="1">
    <location>
        <begin position="25"/>
        <end position="95"/>
    </location>
</feature>
<sequence length="95" mass="10513">MKNKSIVAIILLISVFLASCSARHNYRQQCASLVNTTWERMDIAKAEGFAGTLSYSKAVGLLSLAKTAQAVEKFQSCIKHANKALYYVDQSRRGQ</sequence>
<accession>A0A853IH81</accession>
<name>A0A853IH81_9GAMM</name>
<dbReference type="EMBL" id="JACCKB010000019">
    <property type="protein sequence ID" value="NYZ66926.1"/>
    <property type="molecule type" value="Genomic_DNA"/>
</dbReference>